<dbReference type="Gene3D" id="3.40.50.720">
    <property type="entry name" value="NAD(P)-binding Rossmann-like Domain"/>
    <property type="match status" value="1"/>
</dbReference>
<evidence type="ECO:0000313" key="5">
    <source>
        <dbReference type="Proteomes" id="UP000612233"/>
    </source>
</evidence>
<evidence type="ECO:0000256" key="2">
    <source>
        <dbReference type="ARBA" id="ARBA00022857"/>
    </source>
</evidence>
<keyword evidence="5" id="KW-1185">Reference proteome</keyword>
<organism evidence="4 5">
    <name type="scientific">Hymenobacter montanus</name>
    <dbReference type="NCBI Taxonomy" id="2771359"/>
    <lineage>
        <taxon>Bacteria</taxon>
        <taxon>Pseudomonadati</taxon>
        <taxon>Bacteroidota</taxon>
        <taxon>Cytophagia</taxon>
        <taxon>Cytophagales</taxon>
        <taxon>Hymenobacteraceae</taxon>
        <taxon>Hymenobacter</taxon>
    </lineage>
</organism>
<comment type="similarity">
    <text evidence="1">Belongs to the NmrA-type oxidoreductase family.</text>
</comment>
<dbReference type="Proteomes" id="UP000612233">
    <property type="component" value="Unassembled WGS sequence"/>
</dbReference>
<gene>
    <name evidence="4" type="ORF">IC235_10860</name>
</gene>
<dbReference type="PANTHER" id="PTHR42748:SF7">
    <property type="entry name" value="NMRA LIKE REDOX SENSOR 1-RELATED"/>
    <property type="match status" value="1"/>
</dbReference>
<evidence type="ECO:0000259" key="3">
    <source>
        <dbReference type="Pfam" id="PF05368"/>
    </source>
</evidence>
<name>A0A927BE22_9BACT</name>
<keyword evidence="2" id="KW-0521">NADP</keyword>
<sequence length="288" mass="32059">MRKIAIVGATGMLGQPVTKEFVQAGFEVTILARDAEKAKKVLNAPARIVQGNLEDKGSIERLLEGQEGLYLNLSVDPSSSEKDFQPEREGLQHLIEAAKKSTIHRIGYLSSLVHRYQGQNGFNWWAFDVKQQAVKAIKGSGIAYAIFYPSTFMENFDKGAYRQGNKLNLAGTSKYPMFLIAGSDYGKQVVKAFERDHGNSEYVVQGPDGYTADEAARIFASNYTKAQIKVVKLPFSVLRFLGMLTNKFNYAANIVEALNNYPEKFEAAETWQELGKPQTRFVAYATST</sequence>
<dbReference type="EMBL" id="JACXAD010000010">
    <property type="protein sequence ID" value="MBD2768393.1"/>
    <property type="molecule type" value="Genomic_DNA"/>
</dbReference>
<comment type="caution">
    <text evidence="4">The sequence shown here is derived from an EMBL/GenBank/DDBJ whole genome shotgun (WGS) entry which is preliminary data.</text>
</comment>
<dbReference type="RefSeq" id="WP_191005202.1">
    <property type="nucleotide sequence ID" value="NZ_JACXAD010000010.1"/>
</dbReference>
<dbReference type="PANTHER" id="PTHR42748">
    <property type="entry name" value="NITROGEN METABOLITE REPRESSION PROTEIN NMRA FAMILY MEMBER"/>
    <property type="match status" value="1"/>
</dbReference>
<reference evidence="4" key="1">
    <citation type="submission" date="2020-09" db="EMBL/GenBank/DDBJ databases">
        <authorList>
            <person name="Kim M.K."/>
        </authorList>
    </citation>
    <scope>NUCLEOTIDE SEQUENCE</scope>
    <source>
        <strain evidence="4">BT664</strain>
    </source>
</reference>
<dbReference type="SUPFAM" id="SSF51735">
    <property type="entry name" value="NAD(P)-binding Rossmann-fold domains"/>
    <property type="match status" value="1"/>
</dbReference>
<protein>
    <submittedName>
        <fullName evidence="4">NmrA family NAD(P)-binding protein</fullName>
    </submittedName>
</protein>
<dbReference type="InterPro" id="IPR008030">
    <property type="entry name" value="NmrA-like"/>
</dbReference>
<evidence type="ECO:0000313" key="4">
    <source>
        <dbReference type="EMBL" id="MBD2768393.1"/>
    </source>
</evidence>
<feature type="domain" description="NmrA-like" evidence="3">
    <location>
        <begin position="3"/>
        <end position="258"/>
    </location>
</feature>
<dbReference type="InterPro" id="IPR036291">
    <property type="entry name" value="NAD(P)-bd_dom_sf"/>
</dbReference>
<dbReference type="Pfam" id="PF05368">
    <property type="entry name" value="NmrA"/>
    <property type="match status" value="1"/>
</dbReference>
<dbReference type="InterPro" id="IPR051164">
    <property type="entry name" value="NmrA-like_oxidored"/>
</dbReference>
<dbReference type="AlphaFoldDB" id="A0A927BE22"/>
<accession>A0A927BE22</accession>
<evidence type="ECO:0000256" key="1">
    <source>
        <dbReference type="ARBA" id="ARBA00006328"/>
    </source>
</evidence>
<proteinExistence type="inferred from homology"/>